<proteinExistence type="inferred from homology"/>
<comment type="cofactor">
    <cofactor evidence="1">
        <name>NADP(+)</name>
        <dbReference type="ChEBI" id="CHEBI:58349"/>
    </cofactor>
</comment>
<dbReference type="Proteomes" id="UP000054248">
    <property type="component" value="Unassembled WGS sequence"/>
</dbReference>
<evidence type="ECO:0000256" key="1">
    <source>
        <dbReference type="ARBA" id="ARBA00001937"/>
    </source>
</evidence>
<organism evidence="6 7">
    <name type="scientific">Tulasnella calospora MUT 4182</name>
    <dbReference type="NCBI Taxonomy" id="1051891"/>
    <lineage>
        <taxon>Eukaryota</taxon>
        <taxon>Fungi</taxon>
        <taxon>Dikarya</taxon>
        <taxon>Basidiomycota</taxon>
        <taxon>Agaricomycotina</taxon>
        <taxon>Agaricomycetes</taxon>
        <taxon>Cantharellales</taxon>
        <taxon>Tulasnellaceae</taxon>
        <taxon>Tulasnella</taxon>
    </lineage>
</organism>
<dbReference type="Pfam" id="PF16363">
    <property type="entry name" value="GDP_Man_Dehyd"/>
    <property type="match status" value="1"/>
</dbReference>
<dbReference type="STRING" id="1051891.A0A0C3QI07"/>
<sequence>MADQQDQVPIFHPITADHGDINEYRKRKVALITGITGQDGSYLTELLLGKGYEVHGIIRRSSSFNTNRLQHLYADQHERPNKMKLHHGDLSDSTNLVYILAQVRPTEVYNLGAQSHVKVSFEMSEYTGDVDGLGTLRLLDAIRTVGLEKYVRFYQASTSELYGKVVETPQSETTPFYPRSPYGVAKLYAYWITVNYREAYGMYACNGILFNHESPRRGRTFVTRKISRAVAEIKLGKQACLYLGNLDAKRDWGHAADYVEGMWRMLQQEQPEDFVLATGETHPVREFVEKSFGCVGIKVKWEGSGVQEVGKDVETGKVIVRVDPKYFRPAEVELLHGNPAKAEKKLGWKRKVDFDSLVKEMTEADLQGAGNLVEDRN</sequence>
<evidence type="ECO:0000259" key="5">
    <source>
        <dbReference type="Pfam" id="PF16363"/>
    </source>
</evidence>
<reference evidence="6 7" key="1">
    <citation type="submission" date="2014-04" db="EMBL/GenBank/DDBJ databases">
        <authorList>
            <consortium name="DOE Joint Genome Institute"/>
            <person name="Kuo A."/>
            <person name="Girlanda M."/>
            <person name="Perotto S."/>
            <person name="Kohler A."/>
            <person name="Nagy L.G."/>
            <person name="Floudas D."/>
            <person name="Copeland A."/>
            <person name="Barry K.W."/>
            <person name="Cichocki N."/>
            <person name="Veneault-Fourrey C."/>
            <person name="LaButti K."/>
            <person name="Lindquist E.A."/>
            <person name="Lipzen A."/>
            <person name="Lundell T."/>
            <person name="Morin E."/>
            <person name="Murat C."/>
            <person name="Sun H."/>
            <person name="Tunlid A."/>
            <person name="Henrissat B."/>
            <person name="Grigoriev I.V."/>
            <person name="Hibbett D.S."/>
            <person name="Martin F."/>
            <person name="Nordberg H.P."/>
            <person name="Cantor M.N."/>
            <person name="Hua S.X."/>
        </authorList>
    </citation>
    <scope>NUCLEOTIDE SEQUENCE [LARGE SCALE GENOMIC DNA]</scope>
    <source>
        <strain evidence="6 7">MUT 4182</strain>
    </source>
</reference>
<dbReference type="GO" id="GO:0042351">
    <property type="term" value="P:'de novo' GDP-L-fucose biosynthetic process"/>
    <property type="evidence" value="ECO:0007669"/>
    <property type="project" value="TreeGrafter"/>
</dbReference>
<dbReference type="Gene3D" id="3.40.50.720">
    <property type="entry name" value="NAD(P)-binding Rossmann-like Domain"/>
    <property type="match status" value="1"/>
</dbReference>
<keyword evidence="7" id="KW-1185">Reference proteome</keyword>
<evidence type="ECO:0000313" key="7">
    <source>
        <dbReference type="Proteomes" id="UP000054248"/>
    </source>
</evidence>
<dbReference type="Gene3D" id="3.90.25.10">
    <property type="entry name" value="UDP-galactose 4-epimerase, domain 1"/>
    <property type="match status" value="1"/>
</dbReference>
<keyword evidence="4" id="KW-0456">Lyase</keyword>
<dbReference type="HAMAP" id="MF_00955">
    <property type="entry name" value="GDP_Man_dehydratase"/>
    <property type="match status" value="1"/>
</dbReference>
<reference evidence="7" key="2">
    <citation type="submission" date="2015-01" db="EMBL/GenBank/DDBJ databases">
        <title>Evolutionary Origins and Diversification of the Mycorrhizal Mutualists.</title>
        <authorList>
            <consortium name="DOE Joint Genome Institute"/>
            <consortium name="Mycorrhizal Genomics Consortium"/>
            <person name="Kohler A."/>
            <person name="Kuo A."/>
            <person name="Nagy L.G."/>
            <person name="Floudas D."/>
            <person name="Copeland A."/>
            <person name="Barry K.W."/>
            <person name="Cichocki N."/>
            <person name="Veneault-Fourrey C."/>
            <person name="LaButti K."/>
            <person name="Lindquist E.A."/>
            <person name="Lipzen A."/>
            <person name="Lundell T."/>
            <person name="Morin E."/>
            <person name="Murat C."/>
            <person name="Riley R."/>
            <person name="Ohm R."/>
            <person name="Sun H."/>
            <person name="Tunlid A."/>
            <person name="Henrissat B."/>
            <person name="Grigoriev I.V."/>
            <person name="Hibbett D.S."/>
            <person name="Martin F."/>
        </authorList>
    </citation>
    <scope>NUCLEOTIDE SEQUENCE [LARGE SCALE GENOMIC DNA]</scope>
    <source>
        <strain evidence="7">MUT 4182</strain>
    </source>
</reference>
<comment type="similarity">
    <text evidence="2">Belongs to the NAD(P)-dependent epimerase/dehydratase family. GDP-mannose 4,6-dehydratase subfamily.</text>
</comment>
<evidence type="ECO:0000256" key="4">
    <source>
        <dbReference type="ARBA" id="ARBA00023239"/>
    </source>
</evidence>
<evidence type="ECO:0000313" key="6">
    <source>
        <dbReference type="EMBL" id="KIO25509.1"/>
    </source>
</evidence>
<gene>
    <name evidence="6" type="ORF">M407DRAFT_244047</name>
</gene>
<dbReference type="FunFam" id="3.40.50.720:FF:000924">
    <property type="entry name" value="GDP-mannose 4,6 dehydratase"/>
    <property type="match status" value="1"/>
</dbReference>
<evidence type="ECO:0000256" key="3">
    <source>
        <dbReference type="ARBA" id="ARBA00011989"/>
    </source>
</evidence>
<accession>A0A0C3QI07</accession>
<dbReference type="OrthoDB" id="10253554at2759"/>
<dbReference type="InterPro" id="IPR016040">
    <property type="entry name" value="NAD(P)-bd_dom"/>
</dbReference>
<feature type="domain" description="NAD(P)-binding" evidence="5">
    <location>
        <begin position="31"/>
        <end position="361"/>
    </location>
</feature>
<protein>
    <recommendedName>
        <fullName evidence="3">GDP-mannose 4,6-dehydratase</fullName>
        <ecNumber evidence="3">4.2.1.47</ecNumber>
    </recommendedName>
</protein>
<dbReference type="EC" id="4.2.1.47" evidence="3"/>
<evidence type="ECO:0000256" key="2">
    <source>
        <dbReference type="ARBA" id="ARBA00009263"/>
    </source>
</evidence>
<dbReference type="PANTHER" id="PTHR43715">
    <property type="entry name" value="GDP-MANNOSE 4,6-DEHYDRATASE"/>
    <property type="match status" value="1"/>
</dbReference>
<dbReference type="NCBIfam" id="TIGR01472">
    <property type="entry name" value="gmd"/>
    <property type="match status" value="1"/>
</dbReference>
<name>A0A0C3QI07_9AGAM</name>
<dbReference type="HOGENOM" id="CLU_007383_14_0_1"/>
<dbReference type="InterPro" id="IPR036291">
    <property type="entry name" value="NAD(P)-bd_dom_sf"/>
</dbReference>
<dbReference type="EMBL" id="KN823040">
    <property type="protein sequence ID" value="KIO25509.1"/>
    <property type="molecule type" value="Genomic_DNA"/>
</dbReference>
<dbReference type="GO" id="GO:0008446">
    <property type="term" value="F:GDP-mannose 4,6-dehydratase activity"/>
    <property type="evidence" value="ECO:0007669"/>
    <property type="project" value="UniProtKB-EC"/>
</dbReference>
<dbReference type="CDD" id="cd05260">
    <property type="entry name" value="GDP_MD_SDR_e"/>
    <property type="match status" value="1"/>
</dbReference>
<dbReference type="AlphaFoldDB" id="A0A0C3QI07"/>
<dbReference type="SUPFAM" id="SSF51735">
    <property type="entry name" value="NAD(P)-binding Rossmann-fold domains"/>
    <property type="match status" value="1"/>
</dbReference>
<dbReference type="PANTHER" id="PTHR43715:SF1">
    <property type="entry name" value="GDP-MANNOSE 4,6 DEHYDRATASE"/>
    <property type="match status" value="1"/>
</dbReference>
<dbReference type="InterPro" id="IPR006368">
    <property type="entry name" value="GDP_Man_deHydtase"/>
</dbReference>